<evidence type="ECO:0000313" key="2">
    <source>
        <dbReference type="Proteomes" id="UP000012081"/>
    </source>
</evidence>
<accession>M8EFH8</accession>
<dbReference type="STRING" id="1300222.I532_01400"/>
<evidence type="ECO:0000313" key="1">
    <source>
        <dbReference type="EMBL" id="EMT54220.1"/>
    </source>
</evidence>
<reference evidence="1 2" key="1">
    <citation type="submission" date="2013-03" db="EMBL/GenBank/DDBJ databases">
        <title>Assembly of a new bacterial strain Brevibacillus borstelensis AK1.</title>
        <authorList>
            <person name="Rajan I."/>
            <person name="PoliReddy D."/>
            <person name="Sugumar T."/>
            <person name="Rathinam K."/>
            <person name="Alqarawi S."/>
            <person name="Khalil A.B."/>
            <person name="Sivakumar N."/>
        </authorList>
    </citation>
    <scope>NUCLEOTIDE SEQUENCE [LARGE SCALE GENOMIC DNA]</scope>
    <source>
        <strain evidence="1 2">AK1</strain>
    </source>
</reference>
<gene>
    <name evidence="1" type="ORF">I532_01400</name>
</gene>
<organism evidence="1 2">
    <name type="scientific">Brevibacillus borstelensis AK1</name>
    <dbReference type="NCBI Taxonomy" id="1300222"/>
    <lineage>
        <taxon>Bacteria</taxon>
        <taxon>Bacillati</taxon>
        <taxon>Bacillota</taxon>
        <taxon>Bacilli</taxon>
        <taxon>Bacillales</taxon>
        <taxon>Paenibacillaceae</taxon>
        <taxon>Brevibacillus</taxon>
    </lineage>
</organism>
<name>M8EFH8_9BACL</name>
<sequence length="357" mass="39324">MAKATWLKVNGEWKKVKPWINVGGTWKPAKPKGRIGGTWRSLYNGNAETIFIGGYAGNLSRHKTNDTPSTSKVWWVKLLNILSYIRFAAVRVNPLTKVLYAATESSTHAVYKFDYNGNQLKEVKGPEVIYDMAVDRNGFVYLATSNGIKKLTPDLDVVAIFGAGKRYSVVASDDGKYIYAIGASIHKLDAKDGSVVWSTSANNTQQVAYDPVSKYVYATNPVRSGTSTSDPMAIYKDNGTTNTVIASTFDNIASVGKASPVRGQYIVVVEEDEITKRQINGKTISTVKIPFGQSFDNVVNYDGSVFVTHGATTSTQLVKLDSNFNLIYDYPTYGSEYYYVCLELDIGVYGAFPENFI</sequence>
<dbReference type="SUPFAM" id="SSF75011">
    <property type="entry name" value="3-carboxy-cis,cis-mucoante lactonizing enzyme"/>
    <property type="match status" value="1"/>
</dbReference>
<comment type="caution">
    <text evidence="1">The sequence shown here is derived from an EMBL/GenBank/DDBJ whole genome shotgun (WGS) entry which is preliminary data.</text>
</comment>
<dbReference type="InterPro" id="IPR011042">
    <property type="entry name" value="6-blade_b-propeller_TolB-like"/>
</dbReference>
<dbReference type="PATRIC" id="fig|1300222.3.peg.298"/>
<proteinExistence type="predicted"/>
<dbReference type="RefSeq" id="WP_003385928.1">
    <property type="nucleotide sequence ID" value="NZ_APBN01000001.1"/>
</dbReference>
<dbReference type="AlphaFoldDB" id="M8EFH8"/>
<dbReference type="Gene3D" id="2.120.10.30">
    <property type="entry name" value="TolB, C-terminal domain"/>
    <property type="match status" value="1"/>
</dbReference>
<dbReference type="OrthoDB" id="9794322at2"/>
<dbReference type="Proteomes" id="UP000012081">
    <property type="component" value="Unassembled WGS sequence"/>
</dbReference>
<keyword evidence="2" id="KW-1185">Reference proteome</keyword>
<protein>
    <submittedName>
        <fullName evidence="1">Uncharacterized protein</fullName>
    </submittedName>
</protein>
<dbReference type="EMBL" id="APBN01000001">
    <property type="protein sequence ID" value="EMT54220.1"/>
    <property type="molecule type" value="Genomic_DNA"/>
</dbReference>